<dbReference type="GO" id="GO:0051536">
    <property type="term" value="F:iron-sulfur cluster binding"/>
    <property type="evidence" value="ECO:0007669"/>
    <property type="project" value="UniProtKB-KW"/>
</dbReference>
<dbReference type="PROSITE" id="PS51918">
    <property type="entry name" value="RADICAL_SAM"/>
    <property type="match status" value="1"/>
</dbReference>
<dbReference type="SMART" id="SM00729">
    <property type="entry name" value="Elp3"/>
    <property type="match status" value="1"/>
</dbReference>
<dbReference type="Gene3D" id="3.20.20.70">
    <property type="entry name" value="Aldolase class I"/>
    <property type="match status" value="1"/>
</dbReference>
<dbReference type="Proteomes" id="UP000257323">
    <property type="component" value="Unassembled WGS sequence"/>
</dbReference>
<dbReference type="GO" id="GO:0003824">
    <property type="term" value="F:catalytic activity"/>
    <property type="evidence" value="ECO:0007669"/>
    <property type="project" value="InterPro"/>
</dbReference>
<dbReference type="AlphaFoldDB" id="A0A3E2BQW7"/>
<keyword evidence="6" id="KW-0411">Iron-sulfur</keyword>
<dbReference type="InterPro" id="IPR013785">
    <property type="entry name" value="Aldolase_TIM"/>
</dbReference>
<keyword evidence="5" id="KW-0408">Iron</keyword>
<comment type="cofactor">
    <cofactor evidence="1">
        <name>[4Fe-4S] cluster</name>
        <dbReference type="ChEBI" id="CHEBI:49883"/>
    </cofactor>
</comment>
<dbReference type="PANTHER" id="PTHR11228">
    <property type="entry name" value="RADICAL SAM DOMAIN PROTEIN"/>
    <property type="match status" value="1"/>
</dbReference>
<evidence type="ECO:0000256" key="3">
    <source>
        <dbReference type="ARBA" id="ARBA00022691"/>
    </source>
</evidence>
<dbReference type="InterPro" id="IPR027604">
    <property type="entry name" value="W_rSAM_matur"/>
</dbReference>
<evidence type="ECO:0000259" key="7">
    <source>
        <dbReference type="PROSITE" id="PS51918"/>
    </source>
</evidence>
<keyword evidence="4" id="KW-0479">Metal-binding</keyword>
<dbReference type="CDD" id="cd01335">
    <property type="entry name" value="Radical_SAM"/>
    <property type="match status" value="1"/>
</dbReference>
<reference evidence="8 9" key="1">
    <citation type="submission" date="2018-08" db="EMBL/GenBank/DDBJ databases">
        <title>Genome analysis of the thermophilic bacterium of the candidate phylum Aminicenantes from deep subsurface aquifer revealed its physiology and ecological role.</title>
        <authorList>
            <person name="Kadnikov V.V."/>
            <person name="Mardanov A.V."/>
            <person name="Beletsky A.V."/>
            <person name="Karnachuk O.V."/>
            <person name="Ravin N.V."/>
        </authorList>
    </citation>
    <scope>NUCLEOTIDE SEQUENCE [LARGE SCALE GENOMIC DNA]</scope>
    <source>
        <strain evidence="8">BY38</strain>
    </source>
</reference>
<dbReference type="SFLD" id="SFLDG01067">
    <property type="entry name" value="SPASM/twitch_domain_containing"/>
    <property type="match status" value="1"/>
</dbReference>
<keyword evidence="2" id="KW-0004">4Fe-4S</keyword>
<dbReference type="InterPro" id="IPR006638">
    <property type="entry name" value="Elp3/MiaA/NifB-like_rSAM"/>
</dbReference>
<evidence type="ECO:0000256" key="4">
    <source>
        <dbReference type="ARBA" id="ARBA00022723"/>
    </source>
</evidence>
<dbReference type="InterPro" id="IPR007197">
    <property type="entry name" value="rSAM"/>
</dbReference>
<keyword evidence="3" id="KW-0949">S-adenosyl-L-methionine</keyword>
<evidence type="ECO:0000256" key="1">
    <source>
        <dbReference type="ARBA" id="ARBA00001966"/>
    </source>
</evidence>
<sequence>MRNPDEVKPDRAAVEASSPPALKFEVEVDSHGCLQLLPEILEKLGAGPGSRVRVVYENDQVQIEPDIHALRRLYLEPTSGCNLRCQTCIRHTWNEPFGSMSLELFDRLCQQIKELPFLQSVMLAGFGEPLFHPEIVTMVRKLKEAAAISVEITTNGTLLTGEVSRQLLEAGLDRLWVSFDGTSETSFDDIRQGASFRLVLKNVQKLRELATEMNRPLAIGISFVVMRDNIDDIRNIEELIREVGADRVLMSNVLPYTEEMERKMLCLLALTCETFANLPGKPRISLPRLDINYLTKEPIYHLLKGYQNLFMINNAISAPTRSCRFIKDGTTFIRWDGKVAPCMALLHEHVTYLYGLERRVKPYFPGDLNDRSLPEIWSSPEYHDFREKVYRFDFSPCHICGGCSYLEGNEEDCFGNTFPVCGGCLWAQGVIQCP</sequence>
<dbReference type="SUPFAM" id="SSF102114">
    <property type="entry name" value="Radical SAM enzymes"/>
    <property type="match status" value="1"/>
</dbReference>
<gene>
    <name evidence="8" type="ORF">OP8BY_1060</name>
</gene>
<comment type="caution">
    <text evidence="8">The sequence shown here is derived from an EMBL/GenBank/DDBJ whole genome shotgun (WGS) entry which is preliminary data.</text>
</comment>
<feature type="domain" description="Radical SAM core" evidence="7">
    <location>
        <begin position="67"/>
        <end position="304"/>
    </location>
</feature>
<dbReference type="PANTHER" id="PTHR11228:SF34">
    <property type="entry name" value="TUNGSTEN-CONTAINING ALDEHYDE FERREDOXIN OXIDOREDUCTASE COFACTOR MODIFYING PROTEIN"/>
    <property type="match status" value="1"/>
</dbReference>
<dbReference type="Pfam" id="PF04055">
    <property type="entry name" value="Radical_SAM"/>
    <property type="match status" value="1"/>
</dbReference>
<accession>A0A3E2BQW7</accession>
<dbReference type="Pfam" id="PF13186">
    <property type="entry name" value="SPASM"/>
    <property type="match status" value="1"/>
</dbReference>
<proteinExistence type="predicted"/>
<dbReference type="InterPro" id="IPR058240">
    <property type="entry name" value="rSAM_sf"/>
</dbReference>
<evidence type="ECO:0000256" key="5">
    <source>
        <dbReference type="ARBA" id="ARBA00023004"/>
    </source>
</evidence>
<protein>
    <submittedName>
        <fullName evidence="8">Tungsten-containing aldehyde ferredoxin oxidoreductase cofactor-modifying protein</fullName>
    </submittedName>
</protein>
<dbReference type="SFLD" id="SFLDS00029">
    <property type="entry name" value="Radical_SAM"/>
    <property type="match status" value="1"/>
</dbReference>
<dbReference type="EMBL" id="QUAH01000001">
    <property type="protein sequence ID" value="RFT17118.1"/>
    <property type="molecule type" value="Genomic_DNA"/>
</dbReference>
<evidence type="ECO:0000256" key="6">
    <source>
        <dbReference type="ARBA" id="ARBA00023014"/>
    </source>
</evidence>
<evidence type="ECO:0000313" key="9">
    <source>
        <dbReference type="Proteomes" id="UP000257323"/>
    </source>
</evidence>
<evidence type="ECO:0000256" key="2">
    <source>
        <dbReference type="ARBA" id="ARBA00022485"/>
    </source>
</evidence>
<dbReference type="SFLD" id="SFLDF00570">
    <property type="entry name" value="tungsten_cofactor_oxidoreducas"/>
    <property type="match status" value="1"/>
</dbReference>
<organism evidence="8 9">
    <name type="scientific">Candidatus Saccharicenans subterraneus</name>
    <dbReference type="NCBI Taxonomy" id="2508984"/>
    <lineage>
        <taxon>Bacteria</taxon>
        <taxon>Candidatus Aminicenantota</taxon>
        <taxon>Candidatus Aminicenantia</taxon>
        <taxon>Candidatus Aminicenantales</taxon>
        <taxon>Candidatus Saccharicenantaceae</taxon>
        <taxon>Candidatus Saccharicenans</taxon>
    </lineage>
</organism>
<dbReference type="InterPro" id="IPR023885">
    <property type="entry name" value="4Fe4S-binding_SPASM_dom"/>
</dbReference>
<dbReference type="InterPro" id="IPR050377">
    <property type="entry name" value="Radical_SAM_PqqE_MftC-like"/>
</dbReference>
<evidence type="ECO:0000313" key="8">
    <source>
        <dbReference type="EMBL" id="RFT17118.1"/>
    </source>
</evidence>
<dbReference type="GO" id="GO:0046872">
    <property type="term" value="F:metal ion binding"/>
    <property type="evidence" value="ECO:0007669"/>
    <property type="project" value="UniProtKB-KW"/>
</dbReference>
<dbReference type="CDD" id="cd21121">
    <property type="entry name" value="SPASM_Cmo-like"/>
    <property type="match status" value="1"/>
</dbReference>
<dbReference type="SFLD" id="SFLDG01387">
    <property type="entry name" value="BtrN-like_SPASM_domain_contain"/>
    <property type="match status" value="1"/>
</dbReference>
<name>A0A3E2BQW7_9BACT</name>
<dbReference type="InterPro" id="IPR034391">
    <property type="entry name" value="AdoMet-like_SPASM_containing"/>
</dbReference>